<dbReference type="InterPro" id="IPR052197">
    <property type="entry name" value="ComplexI_49kDa-like"/>
</dbReference>
<dbReference type="GO" id="GO:0051287">
    <property type="term" value="F:NAD binding"/>
    <property type="evidence" value="ECO:0007669"/>
    <property type="project" value="InterPro"/>
</dbReference>
<evidence type="ECO:0000313" key="5">
    <source>
        <dbReference type="Proteomes" id="UP001063350"/>
    </source>
</evidence>
<accession>A0A915U0V3</accession>
<feature type="binding site" evidence="2">
    <location>
        <position position="68"/>
    </location>
    <ligand>
        <name>Fe cation</name>
        <dbReference type="ChEBI" id="CHEBI:24875"/>
    </ligand>
</feature>
<evidence type="ECO:0000256" key="2">
    <source>
        <dbReference type="PIRSR" id="PIRSR601501-1"/>
    </source>
</evidence>
<dbReference type="InterPro" id="IPR001135">
    <property type="entry name" value="NADH_Q_OxRdtase_suD"/>
</dbReference>
<dbReference type="PANTHER" id="PTHR43485:SF1">
    <property type="entry name" value="FORMATE HYDROGENLYASE SUBUNIT 5-RELATED"/>
    <property type="match status" value="1"/>
</dbReference>
<name>A0A915U0V3_9BACT</name>
<proteinExistence type="predicted"/>
<dbReference type="Pfam" id="PF00346">
    <property type="entry name" value="Complex1_49kDa"/>
    <property type="match status" value="2"/>
</dbReference>
<dbReference type="RefSeq" id="WP_267926162.1">
    <property type="nucleotide sequence ID" value="NZ_AP024233.1"/>
</dbReference>
<keyword evidence="2" id="KW-0479">Metal-binding</keyword>
<sequence length="361" mass="41036">MSEVYKLPVGPVHIALEEPVYFKVHLHGETVEDVDILSGFVHRGMEALVLRRNFLQNMIITERTCSLCSNNHPFTYIMAVEKIAGIRIPPRAEFLRVIADEVKRAASHLFNVSMQAHLIGFHSLMTQTMETREVLQDIKETIWGNRMDLSANTIGGVKYDLDDEQIRYLTRKLNGLKKPLRELISIFRTHRIVRARTEGVGVLPKEDALRLGVVGPTARGSGVNNDIRDIYPYAAYDKLDWSVVLQEGCDVRARTLVRLEEVFQAIRLVEQCLRKLPDGPVTTPGLPRIPRGEAVARSEAPRGELFYYVKSNGSNKPERMKWRVPTYMHWEALKVMMPGNKTADIALIFNSIDPCISCTER</sequence>
<dbReference type="GO" id="GO:0016651">
    <property type="term" value="F:oxidoreductase activity, acting on NAD(P)H"/>
    <property type="evidence" value="ECO:0007669"/>
    <property type="project" value="InterPro"/>
</dbReference>
<gene>
    <name evidence="4" type="ORF">GF1_17890</name>
</gene>
<evidence type="ECO:0000259" key="3">
    <source>
        <dbReference type="Pfam" id="PF00346"/>
    </source>
</evidence>
<keyword evidence="2" id="KW-0533">Nickel</keyword>
<feature type="binding site" evidence="2">
    <location>
        <position position="65"/>
    </location>
    <ligand>
        <name>Ni(2+)</name>
        <dbReference type="ChEBI" id="CHEBI:49786"/>
    </ligand>
</feature>
<feature type="domain" description="NADH-quinone oxidoreductase subunit D" evidence="3">
    <location>
        <begin position="119"/>
        <end position="283"/>
    </location>
</feature>
<dbReference type="InterPro" id="IPR001501">
    <property type="entry name" value="Ni-dep_hyd_lsu"/>
</dbReference>
<dbReference type="EMBL" id="AP024233">
    <property type="protein sequence ID" value="BCO09413.1"/>
    <property type="molecule type" value="Genomic_DNA"/>
</dbReference>
<comment type="cofactor">
    <cofactor evidence="2">
        <name>Ni(2+)</name>
        <dbReference type="ChEBI" id="CHEBI:49786"/>
    </cofactor>
</comment>
<keyword evidence="1" id="KW-0560">Oxidoreductase</keyword>
<keyword evidence="2" id="KW-0460">Magnesium</keyword>
<dbReference type="Gene3D" id="1.10.645.10">
    <property type="entry name" value="Cytochrome-c3 Hydrogenase, chain B"/>
    <property type="match status" value="1"/>
</dbReference>
<dbReference type="Proteomes" id="UP001063350">
    <property type="component" value="Chromosome"/>
</dbReference>
<evidence type="ECO:0000256" key="1">
    <source>
        <dbReference type="ARBA" id="ARBA00023002"/>
    </source>
</evidence>
<dbReference type="AlphaFoldDB" id="A0A915U0V3"/>
<dbReference type="KEGG" id="ddu:GF1_17890"/>
<feature type="binding site" evidence="2">
    <location>
        <position position="68"/>
    </location>
    <ligand>
        <name>Ni(2+)</name>
        <dbReference type="ChEBI" id="CHEBI:49786"/>
    </ligand>
</feature>
<dbReference type="Pfam" id="PF00374">
    <property type="entry name" value="NiFeSe_Hases"/>
    <property type="match status" value="1"/>
</dbReference>
<feature type="binding site" evidence="2">
    <location>
        <position position="46"/>
    </location>
    <ligand>
        <name>Mg(2+)</name>
        <dbReference type="ChEBI" id="CHEBI:18420"/>
    </ligand>
</feature>
<evidence type="ECO:0000313" key="4">
    <source>
        <dbReference type="EMBL" id="BCO09413.1"/>
    </source>
</evidence>
<protein>
    <submittedName>
        <fullName evidence="4">Carbon monoxide-induced hydrogenase</fullName>
    </submittedName>
</protein>
<organism evidence="4 5">
    <name type="scientific">Desulfolithobacter dissulfuricans</name>
    <dbReference type="NCBI Taxonomy" id="2795293"/>
    <lineage>
        <taxon>Bacteria</taxon>
        <taxon>Pseudomonadati</taxon>
        <taxon>Thermodesulfobacteriota</taxon>
        <taxon>Desulfobulbia</taxon>
        <taxon>Desulfobulbales</taxon>
        <taxon>Desulfobulbaceae</taxon>
        <taxon>Desulfolithobacter</taxon>
    </lineage>
</organism>
<feature type="domain" description="NADH-quinone oxidoreductase subunit D" evidence="3">
    <location>
        <begin position="288"/>
        <end position="361"/>
    </location>
</feature>
<comment type="cofactor">
    <cofactor evidence="2">
        <name>Fe cation</name>
        <dbReference type="ChEBI" id="CHEBI:24875"/>
    </cofactor>
</comment>
<dbReference type="PANTHER" id="PTHR43485">
    <property type="entry name" value="HYDROGENASE-4 COMPONENT G"/>
    <property type="match status" value="1"/>
</dbReference>
<dbReference type="SUPFAM" id="SSF56762">
    <property type="entry name" value="HydB/Nqo4-like"/>
    <property type="match status" value="1"/>
</dbReference>
<dbReference type="InterPro" id="IPR029014">
    <property type="entry name" value="NiFe-Hase_large"/>
</dbReference>
<dbReference type="GO" id="GO:0016151">
    <property type="term" value="F:nickel cation binding"/>
    <property type="evidence" value="ECO:0007669"/>
    <property type="project" value="InterPro"/>
</dbReference>
<keyword evidence="2" id="KW-0408">Iron</keyword>
<feature type="binding site" evidence="2">
    <location>
        <position position="358"/>
    </location>
    <ligand>
        <name>Fe cation</name>
        <dbReference type="ChEBI" id="CHEBI:24875"/>
    </ligand>
</feature>
<reference evidence="4" key="1">
    <citation type="submission" date="2020-12" db="EMBL/GenBank/DDBJ databases">
        <title>Desulfobium dissulfuricans gen. nov., sp. nov., a novel mesophilic, sulfate-reducing bacterium isolated from a deep-sea hydrothermal vent.</title>
        <authorList>
            <person name="Hashimoto Y."/>
            <person name="Tame A."/>
            <person name="Sawayama S."/>
            <person name="Miyazaki J."/>
            <person name="Takai K."/>
            <person name="Nakagawa S."/>
        </authorList>
    </citation>
    <scope>NUCLEOTIDE SEQUENCE</scope>
    <source>
        <strain evidence="4">GF1</strain>
    </source>
</reference>
<feature type="binding site" evidence="2">
    <location>
        <position position="355"/>
    </location>
    <ligand>
        <name>Ni(2+)</name>
        <dbReference type="ChEBI" id="CHEBI:49786"/>
    </ligand>
</feature>
<keyword evidence="5" id="KW-1185">Reference proteome</keyword>
<dbReference type="GO" id="GO:0048038">
    <property type="term" value="F:quinone binding"/>
    <property type="evidence" value="ECO:0007669"/>
    <property type="project" value="InterPro"/>
</dbReference>